<evidence type="ECO:0000256" key="2">
    <source>
        <dbReference type="SAM" id="MobiDB-lite"/>
    </source>
</evidence>
<keyword evidence="5" id="KW-1185">Reference proteome</keyword>
<dbReference type="KEGG" id="lalw:BTM29_11760"/>
<feature type="compositionally biased region" description="Polar residues" evidence="2">
    <location>
        <begin position="209"/>
        <end position="221"/>
    </location>
</feature>
<dbReference type="Gene3D" id="3.10.20.320">
    <property type="entry name" value="Putative peptidoglycan bound protein (lpxtg motif)"/>
    <property type="match status" value="1"/>
</dbReference>
<dbReference type="STRING" id="1847728.BTM29_11760"/>
<dbReference type="OrthoDB" id="2296195at2"/>
<keyword evidence="1" id="KW-0677">Repeat</keyword>
<evidence type="ECO:0000259" key="3">
    <source>
        <dbReference type="Pfam" id="PF06458"/>
    </source>
</evidence>
<gene>
    <name evidence="4" type="ORF">BTM29_11760</name>
</gene>
<dbReference type="EMBL" id="CP019323">
    <property type="protein sequence ID" value="APX73183.1"/>
    <property type="molecule type" value="Genomic_DNA"/>
</dbReference>
<dbReference type="InterPro" id="IPR009459">
    <property type="entry name" value="MucBP_dom"/>
</dbReference>
<reference evidence="5" key="1">
    <citation type="submission" date="2016-12" db="EMBL/GenBank/DDBJ databases">
        <authorList>
            <person name="Jung M.Y."/>
            <person name="Lee S.H."/>
        </authorList>
    </citation>
    <scope>NUCLEOTIDE SEQUENCE [LARGE SCALE GENOMIC DNA]</scope>
    <source>
        <strain evidence="5">WiKim39</strain>
    </source>
</reference>
<evidence type="ECO:0000256" key="1">
    <source>
        <dbReference type="ARBA" id="ARBA00022737"/>
    </source>
</evidence>
<evidence type="ECO:0000313" key="4">
    <source>
        <dbReference type="EMBL" id="APX73183.1"/>
    </source>
</evidence>
<proteinExistence type="predicted"/>
<dbReference type="RefSeq" id="WP_076618154.1">
    <property type="nucleotide sequence ID" value="NZ_CP019323.1"/>
</dbReference>
<feature type="region of interest" description="Disordered" evidence="2">
    <location>
        <begin position="199"/>
        <end position="324"/>
    </location>
</feature>
<dbReference type="AlphaFoldDB" id="A0A1P8Q5T8"/>
<feature type="compositionally biased region" description="Basic and acidic residues" evidence="2">
    <location>
        <begin position="298"/>
        <end position="309"/>
    </location>
</feature>
<protein>
    <recommendedName>
        <fullName evidence="3">MucBP domain-containing protein</fullName>
    </recommendedName>
</protein>
<name>A0A1P8Q5T8_9LACO</name>
<feature type="domain" description="MucBP" evidence="3">
    <location>
        <begin position="122"/>
        <end position="190"/>
    </location>
</feature>
<feature type="compositionally biased region" description="Polar residues" evidence="2">
    <location>
        <begin position="312"/>
        <end position="324"/>
    </location>
</feature>
<sequence>MNFKKYAILSMGLWVLGFGVYESQPVIAHADEQTTTSNQVKTTLSSTTNTYWYDGSVKLPDILGDSISNRVVAHFTDGQSDIGEEDVTVTVDPKENTSYNFSNDVDENGLIELQGKVVVGDVKVKYVDTDGNEIATGTEATHSNDQTDVNYLNYTTKQLSIDGYTFVKMGADSLPANGSLSGTGGTVVYVCKASSAKQDVITGNDDPKSVTNAASAEVVTSESDDSNEKDTSSETVDNEPSQTADSTSATKSSDEPTLLNTNDNDSNSETTQQSGLLPSTTTVDNSSSPSTTSNTTATDKKSDDTDVDKTAGQTAADQGLLPQTSNGQTAFYTTLASFSLVSLLGLIGIRIIKH</sequence>
<dbReference type="Proteomes" id="UP000187499">
    <property type="component" value="Chromosome"/>
</dbReference>
<feature type="compositionally biased region" description="Low complexity" evidence="2">
    <location>
        <begin position="278"/>
        <end position="297"/>
    </location>
</feature>
<feature type="compositionally biased region" description="Low complexity" evidence="2">
    <location>
        <begin position="241"/>
        <end position="271"/>
    </location>
</feature>
<dbReference type="Pfam" id="PF06458">
    <property type="entry name" value="MucBP"/>
    <property type="match status" value="1"/>
</dbReference>
<evidence type="ECO:0000313" key="5">
    <source>
        <dbReference type="Proteomes" id="UP000187499"/>
    </source>
</evidence>
<organism evidence="4 5">
    <name type="scientific">Companilactobacillus allii</name>
    <dbReference type="NCBI Taxonomy" id="1847728"/>
    <lineage>
        <taxon>Bacteria</taxon>
        <taxon>Bacillati</taxon>
        <taxon>Bacillota</taxon>
        <taxon>Bacilli</taxon>
        <taxon>Lactobacillales</taxon>
        <taxon>Lactobacillaceae</taxon>
        <taxon>Companilactobacillus</taxon>
    </lineage>
</organism>
<accession>A0A1P8Q5T8</accession>